<gene>
    <name evidence="7" type="ORF">A2Y85_03120</name>
</gene>
<organism evidence="7 8">
    <name type="scientific">candidate division WOR-3 bacterium RBG_13_43_14</name>
    <dbReference type="NCBI Taxonomy" id="1802590"/>
    <lineage>
        <taxon>Bacteria</taxon>
        <taxon>Bacteria division WOR-3</taxon>
    </lineage>
</organism>
<accession>A0A1F4UDN0</accession>
<comment type="caution">
    <text evidence="7">The sequence shown here is derived from an EMBL/GenBank/DDBJ whole genome shotgun (WGS) entry which is preliminary data.</text>
</comment>
<evidence type="ECO:0000256" key="5">
    <source>
        <dbReference type="SAM" id="Phobius"/>
    </source>
</evidence>
<feature type="transmembrane region" description="Helical" evidence="5">
    <location>
        <begin position="49"/>
        <end position="74"/>
    </location>
</feature>
<dbReference type="SUPFAM" id="SSF53300">
    <property type="entry name" value="vWA-like"/>
    <property type="match status" value="1"/>
</dbReference>
<dbReference type="EMBL" id="MEUM01000045">
    <property type="protein sequence ID" value="OGC42920.1"/>
    <property type="molecule type" value="Genomic_DNA"/>
</dbReference>
<dbReference type="Pfam" id="PF13519">
    <property type="entry name" value="VWA_2"/>
    <property type="match status" value="1"/>
</dbReference>
<keyword evidence="4 5" id="KW-0472">Membrane</keyword>
<keyword evidence="1" id="KW-1003">Cell membrane</keyword>
<dbReference type="PANTHER" id="PTHR22550">
    <property type="entry name" value="SPORE GERMINATION PROTEIN"/>
    <property type="match status" value="1"/>
</dbReference>
<name>A0A1F4UDN0_UNCW3</name>
<evidence type="ECO:0000313" key="8">
    <source>
        <dbReference type="Proteomes" id="UP000177025"/>
    </source>
</evidence>
<evidence type="ECO:0000259" key="6">
    <source>
        <dbReference type="PROSITE" id="PS50234"/>
    </source>
</evidence>
<evidence type="ECO:0000313" key="7">
    <source>
        <dbReference type="EMBL" id="OGC42920.1"/>
    </source>
</evidence>
<evidence type="ECO:0000256" key="4">
    <source>
        <dbReference type="ARBA" id="ARBA00023136"/>
    </source>
</evidence>
<dbReference type="AlphaFoldDB" id="A0A1F4UDN0"/>
<proteinExistence type="predicted"/>
<dbReference type="InterPro" id="IPR036465">
    <property type="entry name" value="vWFA_dom_sf"/>
</dbReference>
<dbReference type="InterPro" id="IPR002035">
    <property type="entry name" value="VWF_A"/>
</dbReference>
<dbReference type="PROSITE" id="PS50234">
    <property type="entry name" value="VWFA"/>
    <property type="match status" value="1"/>
</dbReference>
<sequence length="287" mass="31815">MIKWVMPEYLYALILVPILFVFLLLQALKTKSKLKKLADPPMIDRLTDSYRRCLAILKSGLIVLALMFTIIALARPKWGEKLKVFEGRGIDVVIALDASKSMYAQDVKPDRLTRAKLDIKQLLDHLSSDRVAITAFAGECYVMCPLTTDVEAAKLFMEIISPDVVPVPGTNLEKAIAVSSSLLNPKEDTYKALILFTDGDNLVGDPMPAVDFAAQNGIKIFTVGVGSVEGSPVPEVDDQGNIVAYKKDRENKIVMSRLAERLLIIMAKATDGRYFRTEGYYIDRLAA</sequence>
<protein>
    <recommendedName>
        <fullName evidence="6">VWFA domain-containing protein</fullName>
    </recommendedName>
</protein>
<reference evidence="7 8" key="1">
    <citation type="journal article" date="2016" name="Nat. Commun.">
        <title>Thousands of microbial genomes shed light on interconnected biogeochemical processes in an aquifer system.</title>
        <authorList>
            <person name="Anantharaman K."/>
            <person name="Brown C.T."/>
            <person name="Hug L.A."/>
            <person name="Sharon I."/>
            <person name="Castelle C.J."/>
            <person name="Probst A.J."/>
            <person name="Thomas B.C."/>
            <person name="Singh A."/>
            <person name="Wilkins M.J."/>
            <person name="Karaoz U."/>
            <person name="Brodie E.L."/>
            <person name="Williams K.H."/>
            <person name="Hubbard S.S."/>
            <person name="Banfield J.F."/>
        </authorList>
    </citation>
    <scope>NUCLEOTIDE SEQUENCE [LARGE SCALE GENOMIC DNA]</scope>
</reference>
<dbReference type="Gene3D" id="3.40.50.410">
    <property type="entry name" value="von Willebrand factor, type A domain"/>
    <property type="match status" value="1"/>
</dbReference>
<evidence type="ECO:0000256" key="1">
    <source>
        <dbReference type="ARBA" id="ARBA00022475"/>
    </source>
</evidence>
<dbReference type="Proteomes" id="UP000177025">
    <property type="component" value="Unassembled WGS sequence"/>
</dbReference>
<keyword evidence="3 5" id="KW-1133">Transmembrane helix</keyword>
<feature type="non-terminal residue" evidence="7">
    <location>
        <position position="287"/>
    </location>
</feature>
<feature type="domain" description="VWFA" evidence="6">
    <location>
        <begin position="91"/>
        <end position="262"/>
    </location>
</feature>
<feature type="transmembrane region" description="Helical" evidence="5">
    <location>
        <begin position="9"/>
        <end position="29"/>
    </location>
</feature>
<keyword evidence="2 5" id="KW-0812">Transmembrane</keyword>
<evidence type="ECO:0000256" key="3">
    <source>
        <dbReference type="ARBA" id="ARBA00022989"/>
    </source>
</evidence>
<evidence type="ECO:0000256" key="2">
    <source>
        <dbReference type="ARBA" id="ARBA00022692"/>
    </source>
</evidence>
<dbReference type="PANTHER" id="PTHR22550:SF5">
    <property type="entry name" value="LEUCINE ZIPPER PROTEIN 4"/>
    <property type="match status" value="1"/>
</dbReference>
<dbReference type="SMART" id="SM00327">
    <property type="entry name" value="VWA"/>
    <property type="match status" value="1"/>
</dbReference>
<dbReference type="InterPro" id="IPR050768">
    <property type="entry name" value="UPF0353/GerABKA_families"/>
</dbReference>